<dbReference type="Pfam" id="PF14096">
    <property type="entry name" value="DUF4274"/>
    <property type="match status" value="1"/>
</dbReference>
<feature type="domain" description="DUF4274" evidence="1">
    <location>
        <begin position="22"/>
        <end position="90"/>
    </location>
</feature>
<dbReference type="AlphaFoldDB" id="A0A1G7D634"/>
<proteinExistence type="predicted"/>
<evidence type="ECO:0000259" key="1">
    <source>
        <dbReference type="Pfam" id="PF14096"/>
    </source>
</evidence>
<evidence type="ECO:0000313" key="3">
    <source>
        <dbReference type="Proteomes" id="UP000199417"/>
    </source>
</evidence>
<evidence type="ECO:0000313" key="2">
    <source>
        <dbReference type="EMBL" id="SDE47104.1"/>
    </source>
</evidence>
<dbReference type="STRING" id="168276.SAMN05444580_11839"/>
<name>A0A1G7D634_9NOCA</name>
<dbReference type="Proteomes" id="UP000199417">
    <property type="component" value="Unassembled WGS sequence"/>
</dbReference>
<dbReference type="RefSeq" id="WP_072846437.1">
    <property type="nucleotide sequence ID" value="NZ_FNAB01000018.1"/>
</dbReference>
<protein>
    <recommendedName>
        <fullName evidence="1">DUF4274 domain-containing protein</fullName>
    </recommendedName>
</protein>
<sequence length="189" mass="20806">MSVDFDELELRLMRRFLDSASATEWLLTALTMNYDGKSELIAWMAAHPRLDRATAAALYWYSQPGYYQRFRSEADVPPVNRAGWTNLHALQDRVASGTVAAAGASFDPANDLSTPTGNPKHPGQDWTAEALGAQDDPGWLIPPVMFESVTGDDVDIRGYAESNGWGEGMPPAVLEELEAAWQAEDEDDE</sequence>
<reference evidence="2 3" key="1">
    <citation type="submission" date="2016-10" db="EMBL/GenBank/DDBJ databases">
        <authorList>
            <person name="de Groot N.N."/>
        </authorList>
    </citation>
    <scope>NUCLEOTIDE SEQUENCE [LARGE SCALE GENOMIC DNA]</scope>
    <source>
        <strain evidence="2 3">JCM 11308</strain>
    </source>
</reference>
<gene>
    <name evidence="2" type="ORF">SAMN05444580_11839</name>
</gene>
<dbReference type="EMBL" id="FNAB01000018">
    <property type="protein sequence ID" value="SDE47104.1"/>
    <property type="molecule type" value="Genomic_DNA"/>
</dbReference>
<keyword evidence="3" id="KW-1185">Reference proteome</keyword>
<organism evidence="2 3">
    <name type="scientific">Rhodococcus tukisamuensis</name>
    <dbReference type="NCBI Taxonomy" id="168276"/>
    <lineage>
        <taxon>Bacteria</taxon>
        <taxon>Bacillati</taxon>
        <taxon>Actinomycetota</taxon>
        <taxon>Actinomycetes</taxon>
        <taxon>Mycobacteriales</taxon>
        <taxon>Nocardiaceae</taxon>
        <taxon>Rhodococcus</taxon>
    </lineage>
</organism>
<dbReference type="InterPro" id="IPR025369">
    <property type="entry name" value="DUF4274"/>
</dbReference>
<accession>A0A1G7D634</accession>